<proteinExistence type="predicted"/>
<sequence>VYNIQLTHFGSTVRCEGSLSLDMIKRISKRASLISLDLSVSGLYEFHREMYHIINDLEEVKDLTIRFPSGSVENNILMDSFLLNFSRYSKSFKLSRAGNITPEALHRVYKNMTEGSSKLRSLTCDQTKTGTIFLFLRFIGIIFRNGLPCSTNSIEVYRRSTDTVDYWIFDGPVEFQIVLYVTSDGEDQESLTIEDFGDMSVMSHDDQKSLMEAKERAKKEGRRINAIRL</sequence>
<dbReference type="AlphaFoldDB" id="A0AAN5C6Q8"/>
<keyword evidence="2" id="KW-1185">Reference proteome</keyword>
<comment type="caution">
    <text evidence="1">The sequence shown here is derived from an EMBL/GenBank/DDBJ whole genome shotgun (WGS) entry which is preliminary data.</text>
</comment>
<accession>A0AAN5C6Q8</accession>
<protein>
    <submittedName>
        <fullName evidence="1">Uncharacterized protein</fullName>
    </submittedName>
</protein>
<dbReference type="EMBL" id="BTRK01000001">
    <property type="protein sequence ID" value="GMR30994.1"/>
    <property type="molecule type" value="Genomic_DNA"/>
</dbReference>
<reference evidence="2" key="1">
    <citation type="submission" date="2022-10" db="EMBL/GenBank/DDBJ databases">
        <title>Genome assembly of Pristionchus species.</title>
        <authorList>
            <person name="Yoshida K."/>
            <person name="Sommer R.J."/>
        </authorList>
    </citation>
    <scope>NUCLEOTIDE SEQUENCE [LARGE SCALE GENOMIC DNA]</scope>
    <source>
        <strain evidence="2">RS5460</strain>
    </source>
</reference>
<organism evidence="1 2">
    <name type="scientific">Pristionchus mayeri</name>
    <dbReference type="NCBI Taxonomy" id="1317129"/>
    <lineage>
        <taxon>Eukaryota</taxon>
        <taxon>Metazoa</taxon>
        <taxon>Ecdysozoa</taxon>
        <taxon>Nematoda</taxon>
        <taxon>Chromadorea</taxon>
        <taxon>Rhabditida</taxon>
        <taxon>Rhabditina</taxon>
        <taxon>Diplogasteromorpha</taxon>
        <taxon>Diplogasteroidea</taxon>
        <taxon>Neodiplogasteridae</taxon>
        <taxon>Pristionchus</taxon>
    </lineage>
</organism>
<evidence type="ECO:0000313" key="1">
    <source>
        <dbReference type="EMBL" id="GMR30994.1"/>
    </source>
</evidence>
<evidence type="ECO:0000313" key="2">
    <source>
        <dbReference type="Proteomes" id="UP001328107"/>
    </source>
</evidence>
<dbReference type="Proteomes" id="UP001328107">
    <property type="component" value="Unassembled WGS sequence"/>
</dbReference>
<feature type="non-terminal residue" evidence="1">
    <location>
        <position position="1"/>
    </location>
</feature>
<name>A0AAN5C6Q8_9BILA</name>
<gene>
    <name evidence="1" type="ORF">PMAYCL1PPCAC_01189</name>
</gene>